<comment type="caution">
    <text evidence="8">The sequence shown here is derived from an EMBL/GenBank/DDBJ whole genome shotgun (WGS) entry which is preliminary data.</text>
</comment>
<evidence type="ECO:0000259" key="7">
    <source>
        <dbReference type="Pfam" id="PF02826"/>
    </source>
</evidence>
<dbReference type="GO" id="GO:0051287">
    <property type="term" value="F:NAD binding"/>
    <property type="evidence" value="ECO:0007669"/>
    <property type="project" value="InterPro"/>
</dbReference>
<dbReference type="PROSITE" id="PS00065">
    <property type="entry name" value="D_2_HYDROXYACID_DH_1"/>
    <property type="match status" value="1"/>
</dbReference>
<dbReference type="SUPFAM" id="SSF52283">
    <property type="entry name" value="Formate/glycerate dehydrogenase catalytic domain-like"/>
    <property type="match status" value="1"/>
</dbReference>
<feature type="domain" description="D-isomer specific 2-hydroxyacid dehydrogenase catalytic" evidence="6">
    <location>
        <begin position="22"/>
        <end position="323"/>
    </location>
</feature>
<feature type="domain" description="D-isomer specific 2-hydroxyacid dehydrogenase NAD-binding" evidence="7">
    <location>
        <begin position="118"/>
        <end position="293"/>
    </location>
</feature>
<keyword evidence="3 5" id="KW-0560">Oxidoreductase</keyword>
<dbReference type="CDD" id="cd12167">
    <property type="entry name" value="2-Hacid_dh_8"/>
    <property type="match status" value="1"/>
</dbReference>
<dbReference type="Pfam" id="PF02826">
    <property type="entry name" value="2-Hacid_dh_C"/>
    <property type="match status" value="1"/>
</dbReference>
<dbReference type="InterPro" id="IPR006140">
    <property type="entry name" value="D-isomer_DH_NAD-bd"/>
</dbReference>
<evidence type="ECO:0000256" key="2">
    <source>
        <dbReference type="ARBA" id="ARBA00022605"/>
    </source>
</evidence>
<dbReference type="InterPro" id="IPR036291">
    <property type="entry name" value="NAD(P)-bd_dom_sf"/>
</dbReference>
<dbReference type="Pfam" id="PF00389">
    <property type="entry name" value="2-Hacid_dh"/>
    <property type="match status" value="1"/>
</dbReference>
<keyword evidence="2" id="KW-0028">Amino-acid biosynthesis</keyword>
<dbReference type="GO" id="GO:0004617">
    <property type="term" value="F:phosphoglycerate dehydrogenase activity"/>
    <property type="evidence" value="ECO:0007669"/>
    <property type="project" value="UniProtKB-ARBA"/>
</dbReference>
<protein>
    <submittedName>
        <fullName evidence="8">3-phosphoglycerate dehydrogenase</fullName>
    </submittedName>
</protein>
<sequence length="333" mass="36605">MSRPRIAVVIPKPHYEREFCAEARNILNSFADITLNEKELVFGEEEKTDSIKDADGVITGWGDSGLTKKNIEGAQKLRIIGVIGSSVKLVQPEFAMDKGIAVVNTAQAIGDSAAEYALALILVSLKDIILFNQWMKVEKKWVPEDRNGADLSNKTVGIIGLGAIGRKVARLLSGFGARVLAYDPYFPAEKALEIGVEMVALDQLLSRSQVITIHSGMTSETLHLIGEKELNMIQKNALLVNTARADIIDEEALAKKLKEGKFKAAIDVFHQEPLAEDSPLRSLDNVILTPHRAGATEDTYRRIGISIAADFRLFFEGKPPKNALLKEQLSRMT</sequence>
<name>A0A2M7SA95_9BACT</name>
<evidence type="ECO:0000256" key="4">
    <source>
        <dbReference type="ARBA" id="ARBA00023027"/>
    </source>
</evidence>
<dbReference type="InterPro" id="IPR029752">
    <property type="entry name" value="D-isomer_DH_CS1"/>
</dbReference>
<dbReference type="Gene3D" id="3.40.50.720">
    <property type="entry name" value="NAD(P)-binding Rossmann-like Domain"/>
    <property type="match status" value="2"/>
</dbReference>
<gene>
    <name evidence="8" type="ORF">COY52_07710</name>
</gene>
<dbReference type="InterPro" id="IPR006139">
    <property type="entry name" value="D-isomer_2_OHA_DH_cat_dom"/>
</dbReference>
<dbReference type="GO" id="GO:0006564">
    <property type="term" value="P:L-serine biosynthetic process"/>
    <property type="evidence" value="ECO:0007669"/>
    <property type="project" value="UniProtKB-ARBA"/>
</dbReference>
<dbReference type="GO" id="GO:0047545">
    <property type="term" value="F:(S)-2-hydroxyglutarate dehydrogenase activity"/>
    <property type="evidence" value="ECO:0007669"/>
    <property type="project" value="UniProtKB-ARBA"/>
</dbReference>
<dbReference type="EMBL" id="PFMR01000205">
    <property type="protein sequence ID" value="PIZ16213.1"/>
    <property type="molecule type" value="Genomic_DNA"/>
</dbReference>
<proteinExistence type="inferred from homology"/>
<dbReference type="SUPFAM" id="SSF51735">
    <property type="entry name" value="NAD(P)-binding Rossmann-fold domains"/>
    <property type="match status" value="1"/>
</dbReference>
<dbReference type="PANTHER" id="PTHR42789">
    <property type="entry name" value="D-ISOMER SPECIFIC 2-HYDROXYACID DEHYDROGENASE FAMILY PROTEIN (AFU_ORTHOLOGUE AFUA_6G10090)"/>
    <property type="match status" value="1"/>
</dbReference>
<accession>A0A2M7SA95</accession>
<evidence type="ECO:0000256" key="3">
    <source>
        <dbReference type="ARBA" id="ARBA00023002"/>
    </source>
</evidence>
<evidence type="ECO:0000313" key="9">
    <source>
        <dbReference type="Proteomes" id="UP000229307"/>
    </source>
</evidence>
<reference evidence="9" key="1">
    <citation type="submission" date="2017-09" db="EMBL/GenBank/DDBJ databases">
        <title>Depth-based differentiation of microbial function through sediment-hosted aquifers and enrichment of novel symbionts in the deep terrestrial subsurface.</title>
        <authorList>
            <person name="Probst A.J."/>
            <person name="Ladd B."/>
            <person name="Jarett J.K."/>
            <person name="Geller-Mcgrath D.E."/>
            <person name="Sieber C.M.K."/>
            <person name="Emerson J.B."/>
            <person name="Anantharaman K."/>
            <person name="Thomas B.C."/>
            <person name="Malmstrom R."/>
            <person name="Stieglmeier M."/>
            <person name="Klingl A."/>
            <person name="Woyke T."/>
            <person name="Ryan C.M."/>
            <person name="Banfield J.F."/>
        </authorList>
    </citation>
    <scope>NUCLEOTIDE SEQUENCE [LARGE SCALE GENOMIC DNA]</scope>
</reference>
<keyword evidence="4" id="KW-0520">NAD</keyword>
<dbReference type="InterPro" id="IPR050857">
    <property type="entry name" value="D-2-hydroxyacid_DH"/>
</dbReference>
<dbReference type="PANTHER" id="PTHR42789:SF1">
    <property type="entry name" value="D-ISOMER SPECIFIC 2-HYDROXYACID DEHYDROGENASE FAMILY PROTEIN (AFU_ORTHOLOGUE AFUA_6G10090)"/>
    <property type="match status" value="1"/>
</dbReference>
<evidence type="ECO:0000259" key="6">
    <source>
        <dbReference type="Pfam" id="PF00389"/>
    </source>
</evidence>
<dbReference type="AlphaFoldDB" id="A0A2M7SA95"/>
<dbReference type="FunFam" id="3.40.50.720:FF:000041">
    <property type="entry name" value="D-3-phosphoglycerate dehydrogenase"/>
    <property type="match status" value="1"/>
</dbReference>
<evidence type="ECO:0000256" key="5">
    <source>
        <dbReference type="RuleBase" id="RU003719"/>
    </source>
</evidence>
<organism evidence="8 9">
    <name type="scientific">Candidatus Desantisbacteria bacterium CG_4_10_14_0_8_um_filter_48_22</name>
    <dbReference type="NCBI Taxonomy" id="1974543"/>
    <lineage>
        <taxon>Bacteria</taxon>
        <taxon>Candidatus Desantisiibacteriota</taxon>
    </lineage>
</organism>
<dbReference type="Proteomes" id="UP000229307">
    <property type="component" value="Unassembled WGS sequence"/>
</dbReference>
<comment type="similarity">
    <text evidence="1 5">Belongs to the D-isomer specific 2-hydroxyacid dehydrogenase family.</text>
</comment>
<evidence type="ECO:0000313" key="8">
    <source>
        <dbReference type="EMBL" id="PIZ16213.1"/>
    </source>
</evidence>
<evidence type="ECO:0000256" key="1">
    <source>
        <dbReference type="ARBA" id="ARBA00005854"/>
    </source>
</evidence>